<dbReference type="PANTHER" id="PTHR34472">
    <property type="entry name" value="SULFUR CARRIER PROTEIN THIS"/>
    <property type="match status" value="1"/>
</dbReference>
<keyword evidence="2" id="KW-1185">Reference proteome</keyword>
<evidence type="ECO:0000313" key="1">
    <source>
        <dbReference type="EMBL" id="WNG48662.1"/>
    </source>
</evidence>
<dbReference type="InterPro" id="IPR016155">
    <property type="entry name" value="Mopterin_synth/thiamin_S_b"/>
</dbReference>
<dbReference type="NCBIfam" id="TIGR01683">
    <property type="entry name" value="thiS"/>
    <property type="match status" value="1"/>
</dbReference>
<dbReference type="Gene3D" id="3.10.20.30">
    <property type="match status" value="1"/>
</dbReference>
<dbReference type="SUPFAM" id="SSF54285">
    <property type="entry name" value="MoaD/ThiS"/>
    <property type="match status" value="1"/>
</dbReference>
<dbReference type="InterPro" id="IPR010035">
    <property type="entry name" value="Thi_S"/>
</dbReference>
<dbReference type="EMBL" id="CP043494">
    <property type="protein sequence ID" value="WNG48662.1"/>
    <property type="molecule type" value="Genomic_DNA"/>
</dbReference>
<evidence type="ECO:0000313" key="2">
    <source>
        <dbReference type="Proteomes" id="UP001611383"/>
    </source>
</evidence>
<sequence>MKITVNGEARETSSETLGALLLELGHGNAKVATAVNEAFVPAAARDGLRLAAGDRVEIVAPRQGG</sequence>
<protein>
    <submittedName>
        <fullName evidence="1">Sulfur carrier protein ThiS</fullName>
    </submittedName>
</protein>
<name>A0ABY9WZU1_9BACT</name>
<dbReference type="PANTHER" id="PTHR34472:SF1">
    <property type="entry name" value="SULFUR CARRIER PROTEIN THIS"/>
    <property type="match status" value="1"/>
</dbReference>
<accession>A0ABY9WZU1</accession>
<dbReference type="CDD" id="cd00565">
    <property type="entry name" value="Ubl_ThiS"/>
    <property type="match status" value="1"/>
</dbReference>
<gene>
    <name evidence="1" type="primary">thiS</name>
    <name evidence="1" type="ORF">F0U60_34525</name>
</gene>
<dbReference type="Proteomes" id="UP001611383">
    <property type="component" value="Chromosome"/>
</dbReference>
<reference evidence="1 2" key="1">
    <citation type="submission" date="2019-08" db="EMBL/GenBank/DDBJ databases">
        <title>Archangium and Cystobacter genomes.</title>
        <authorList>
            <person name="Chen I.-C.K."/>
            <person name="Wielgoss S."/>
        </authorList>
    </citation>
    <scope>NUCLEOTIDE SEQUENCE [LARGE SCALE GENOMIC DNA]</scope>
    <source>
        <strain evidence="1 2">Cbm 6</strain>
    </source>
</reference>
<dbReference type="InterPro" id="IPR012675">
    <property type="entry name" value="Beta-grasp_dom_sf"/>
</dbReference>
<dbReference type="InterPro" id="IPR003749">
    <property type="entry name" value="ThiS/MoaD-like"/>
</dbReference>
<proteinExistence type="predicted"/>
<dbReference type="RefSeq" id="WP_395806312.1">
    <property type="nucleotide sequence ID" value="NZ_CP043494.1"/>
</dbReference>
<organism evidence="1 2">
    <name type="scientific">Archangium minus</name>
    <dbReference type="NCBI Taxonomy" id="83450"/>
    <lineage>
        <taxon>Bacteria</taxon>
        <taxon>Pseudomonadati</taxon>
        <taxon>Myxococcota</taxon>
        <taxon>Myxococcia</taxon>
        <taxon>Myxococcales</taxon>
        <taxon>Cystobacterineae</taxon>
        <taxon>Archangiaceae</taxon>
        <taxon>Archangium</taxon>
    </lineage>
</organism>
<dbReference type="Pfam" id="PF02597">
    <property type="entry name" value="ThiS"/>
    <property type="match status" value="1"/>
</dbReference>